<proteinExistence type="predicted"/>
<dbReference type="Gene3D" id="2.40.50.100">
    <property type="match status" value="1"/>
</dbReference>
<dbReference type="Gene3D" id="3.40.50.2300">
    <property type="match status" value="1"/>
</dbReference>
<dbReference type="InterPro" id="IPR011053">
    <property type="entry name" value="Single_hybrid_motif"/>
</dbReference>
<sequence>MEKQRILVVDDDPVICLSCKRILGAEGFTVFTVEDGESAIRKVSKEEFDLVITDIRLPDVYGLKIVQETKTVQPKTDVVVVTGYPSLEDAKESIRLGAFEYLEKPFTPNFIMNVARKVFDKRGWILRKAYIDQFRNYVVPASEMDSLTIYYKDGTWARPIKDGWWEIGVDVRHFLASGQLLYVDMMTDIKAVVAGEPFARLLSGEGHIYDIKAPMTGAVQAINGHANDAICSLLKNHLCEGWFLWLIKINPITT</sequence>
<dbReference type="PANTHER" id="PTHR44591">
    <property type="entry name" value="STRESS RESPONSE REGULATOR PROTEIN 1"/>
    <property type="match status" value="1"/>
</dbReference>
<dbReference type="SUPFAM" id="SSF52172">
    <property type="entry name" value="CheY-like"/>
    <property type="match status" value="1"/>
</dbReference>
<feature type="domain" description="Response regulatory" evidence="2">
    <location>
        <begin position="5"/>
        <end position="119"/>
    </location>
</feature>
<keyword evidence="1" id="KW-0597">Phosphoprotein</keyword>
<reference evidence="3" key="1">
    <citation type="submission" date="2019-10" db="EMBL/GenBank/DDBJ databases">
        <title>Metagenomic sequencing of thiosulfate-disproportionating enrichment culture.</title>
        <authorList>
            <person name="Umezawa K."/>
            <person name="Kojima H."/>
            <person name="Fukui M."/>
        </authorList>
    </citation>
    <scope>NUCLEOTIDE SEQUENCE</scope>
    <source>
        <strain evidence="3">45J</strain>
    </source>
</reference>
<evidence type="ECO:0000256" key="1">
    <source>
        <dbReference type="ARBA" id="ARBA00022553"/>
    </source>
</evidence>
<dbReference type="CDD" id="cd00156">
    <property type="entry name" value="REC"/>
    <property type="match status" value="1"/>
</dbReference>
<dbReference type="GO" id="GO:0000160">
    <property type="term" value="P:phosphorelay signal transduction system"/>
    <property type="evidence" value="ECO:0007669"/>
    <property type="project" value="InterPro"/>
</dbReference>
<dbReference type="PANTHER" id="PTHR44591:SF3">
    <property type="entry name" value="RESPONSE REGULATORY DOMAIN-CONTAINING PROTEIN"/>
    <property type="match status" value="1"/>
</dbReference>
<dbReference type="InterPro" id="IPR050595">
    <property type="entry name" value="Bact_response_regulator"/>
</dbReference>
<evidence type="ECO:0000313" key="3">
    <source>
        <dbReference type="EMBL" id="GER93582.1"/>
    </source>
</evidence>
<dbReference type="SUPFAM" id="SSF51230">
    <property type="entry name" value="Single hybrid motif"/>
    <property type="match status" value="1"/>
</dbReference>
<dbReference type="InterPro" id="IPR011006">
    <property type="entry name" value="CheY-like_superfamily"/>
</dbReference>
<dbReference type="PROSITE" id="PS50110">
    <property type="entry name" value="RESPONSE_REGULATORY"/>
    <property type="match status" value="1"/>
</dbReference>
<gene>
    <name evidence="3" type="ORF">A45J_1328</name>
</gene>
<name>A0A5J4L2T6_9ZZZZ</name>
<evidence type="ECO:0000259" key="2">
    <source>
        <dbReference type="PROSITE" id="PS50110"/>
    </source>
</evidence>
<organism evidence="3">
    <name type="scientific">hot springs metagenome</name>
    <dbReference type="NCBI Taxonomy" id="433727"/>
    <lineage>
        <taxon>unclassified sequences</taxon>
        <taxon>metagenomes</taxon>
        <taxon>ecological metagenomes</taxon>
    </lineage>
</organism>
<dbReference type="InterPro" id="IPR001789">
    <property type="entry name" value="Sig_transdc_resp-reg_receiver"/>
</dbReference>
<dbReference type="EMBL" id="BLAB01000001">
    <property type="protein sequence ID" value="GER93582.1"/>
    <property type="molecule type" value="Genomic_DNA"/>
</dbReference>
<dbReference type="SMART" id="SM00448">
    <property type="entry name" value="REC"/>
    <property type="match status" value="1"/>
</dbReference>
<dbReference type="AlphaFoldDB" id="A0A5J4L2T6"/>
<protein>
    <recommendedName>
        <fullName evidence="2">Response regulatory domain-containing protein</fullName>
    </recommendedName>
</protein>
<accession>A0A5J4L2T6</accession>
<comment type="caution">
    <text evidence="3">The sequence shown here is derived from an EMBL/GenBank/DDBJ whole genome shotgun (WGS) entry which is preliminary data.</text>
</comment>
<dbReference type="Pfam" id="PF00072">
    <property type="entry name" value="Response_reg"/>
    <property type="match status" value="1"/>
</dbReference>